<dbReference type="STRING" id="1141662.OOA_08472"/>
<dbReference type="EMBL" id="AKKL01000021">
    <property type="protein sequence ID" value="EKT62269.1"/>
    <property type="molecule type" value="Genomic_DNA"/>
</dbReference>
<dbReference type="Proteomes" id="UP000009336">
    <property type="component" value="Unassembled WGS sequence"/>
</dbReference>
<organism evidence="1 2">
    <name type="scientific">Providencia burhodogranariea DSM 19968</name>
    <dbReference type="NCBI Taxonomy" id="1141662"/>
    <lineage>
        <taxon>Bacteria</taxon>
        <taxon>Pseudomonadati</taxon>
        <taxon>Pseudomonadota</taxon>
        <taxon>Gammaproteobacteria</taxon>
        <taxon>Enterobacterales</taxon>
        <taxon>Morganellaceae</taxon>
        <taxon>Providencia</taxon>
    </lineage>
</organism>
<accession>K8WNX1</accession>
<proteinExistence type="predicted"/>
<dbReference type="PATRIC" id="fig|1141662.3.peg.1720"/>
<dbReference type="HOGENOM" id="CLU_128632_0_0_6"/>
<dbReference type="OrthoDB" id="6465821at2"/>
<comment type="caution">
    <text evidence="1">The sequence shown here is derived from an EMBL/GenBank/DDBJ whole genome shotgun (WGS) entry which is preliminary data.</text>
</comment>
<keyword evidence="2" id="KW-1185">Reference proteome</keyword>
<dbReference type="RefSeq" id="WP_008911715.1">
    <property type="nucleotide sequence ID" value="NZ_KB233222.1"/>
</dbReference>
<name>K8WNX1_9GAMM</name>
<sequence>MISGFASLIKISFLFLLSFDCKARAILSKICWFVPISSLENDESTNDQQLDIDISTNWSQLWLSAQKLCVSLCSNTVEIIENKVSSKQLTSLKTRKRYELLFLSLVSSLRQLMACRHSSGAPGNIDCPLSKLLKAQCAFLPLCFFIT</sequence>
<evidence type="ECO:0000313" key="2">
    <source>
        <dbReference type="Proteomes" id="UP000009336"/>
    </source>
</evidence>
<dbReference type="AlphaFoldDB" id="K8WNX1"/>
<gene>
    <name evidence="1" type="ORF">OOA_08472</name>
</gene>
<reference evidence="1 2" key="1">
    <citation type="journal article" date="2012" name="BMC Genomics">
        <title>Comparative genomics of bacteria in the genus Providencia isolated from wild Drosophila melanogaster.</title>
        <authorList>
            <person name="Galac M.R."/>
            <person name="Lazzaro B.P."/>
        </authorList>
    </citation>
    <scope>NUCLEOTIDE SEQUENCE [LARGE SCALE GENOMIC DNA]</scope>
    <source>
        <strain evidence="1 2">DSM 19968</strain>
    </source>
</reference>
<dbReference type="eggNOG" id="ENOG5031J5J">
    <property type="taxonomic scope" value="Bacteria"/>
</dbReference>
<protein>
    <submittedName>
        <fullName evidence="1">Uncharacterized protein</fullName>
    </submittedName>
</protein>
<evidence type="ECO:0000313" key="1">
    <source>
        <dbReference type="EMBL" id="EKT62269.1"/>
    </source>
</evidence>